<dbReference type="AlphaFoldDB" id="A0A1E4U014"/>
<dbReference type="InterPro" id="IPR029058">
    <property type="entry name" value="AB_hydrolase_fold"/>
</dbReference>
<dbReference type="GO" id="GO:0005737">
    <property type="term" value="C:cytoplasm"/>
    <property type="evidence" value="ECO:0007669"/>
    <property type="project" value="TreeGrafter"/>
</dbReference>
<evidence type="ECO:0000256" key="1">
    <source>
        <dbReference type="ARBA" id="ARBA00022801"/>
    </source>
</evidence>
<sequence>MSLSRPLKVLCLHGFLQNSKIFYEKASGIRKALKKINAETFFLDGPTILEKKDLPFEIDDENKWKEIVDSGINRAWWYHVEDLNIENALTAVKECILKEGPFDGILGFSQGAALAAIVTNNISTLVPGHQQFKFSILFSAYAFTTTDESAVLKEKYAHLFKVPNDLETLTIHVYGSSDTHVPKERSLLLASYYPENIKKTIEHEGGHFVPNKKPIISKIIEYVETSLKN</sequence>
<reference evidence="4" key="1">
    <citation type="submission" date="2016-05" db="EMBL/GenBank/DDBJ databases">
        <title>Comparative genomics of biotechnologically important yeasts.</title>
        <authorList>
            <consortium name="DOE Joint Genome Institute"/>
            <person name="Riley R."/>
            <person name="Haridas S."/>
            <person name="Wolfe K.H."/>
            <person name="Lopes M.R."/>
            <person name="Hittinger C.T."/>
            <person name="Goker M."/>
            <person name="Salamov A."/>
            <person name="Wisecaver J."/>
            <person name="Long T.M."/>
            <person name="Aerts A.L."/>
            <person name="Barry K."/>
            <person name="Choi C."/>
            <person name="Clum A."/>
            <person name="Coughlan A.Y."/>
            <person name="Deshpande S."/>
            <person name="Douglass A.P."/>
            <person name="Hanson S.J."/>
            <person name="Klenk H.-P."/>
            <person name="Labutti K."/>
            <person name="Lapidus A."/>
            <person name="Lindquist E."/>
            <person name="Lipzen A."/>
            <person name="Meier-Kolthoff J.P."/>
            <person name="Ohm R.A."/>
            <person name="Otillar R.P."/>
            <person name="Pangilinan J."/>
            <person name="Peng Y."/>
            <person name="Rokas A."/>
            <person name="Rosa C.A."/>
            <person name="Scheuner C."/>
            <person name="Sibirny A.A."/>
            <person name="Slot J.C."/>
            <person name="Stielow J.B."/>
            <person name="Sun H."/>
            <person name="Kurtzman C.P."/>
            <person name="Blackwell M."/>
            <person name="Grigoriev I.V."/>
            <person name="Jeffries T.W."/>
        </authorList>
    </citation>
    <scope>NUCLEOTIDE SEQUENCE [LARGE SCALE GENOMIC DNA]</scope>
    <source>
        <strain evidence="4">NRRL Y-2460</strain>
    </source>
</reference>
<evidence type="ECO:0000313" key="4">
    <source>
        <dbReference type="Proteomes" id="UP000094236"/>
    </source>
</evidence>
<dbReference type="InterPro" id="IPR005645">
    <property type="entry name" value="FSH-like_dom"/>
</dbReference>
<dbReference type="Proteomes" id="UP000094236">
    <property type="component" value="Unassembled WGS sequence"/>
</dbReference>
<keyword evidence="1" id="KW-0378">Hydrolase</keyword>
<keyword evidence="4" id="KW-1185">Reference proteome</keyword>
<organism evidence="3 4">
    <name type="scientific">Pachysolen tannophilus NRRL Y-2460</name>
    <dbReference type="NCBI Taxonomy" id="669874"/>
    <lineage>
        <taxon>Eukaryota</taxon>
        <taxon>Fungi</taxon>
        <taxon>Dikarya</taxon>
        <taxon>Ascomycota</taxon>
        <taxon>Saccharomycotina</taxon>
        <taxon>Pichiomycetes</taxon>
        <taxon>Pachysolenaceae</taxon>
        <taxon>Pachysolen</taxon>
    </lineage>
</organism>
<evidence type="ECO:0000313" key="3">
    <source>
        <dbReference type="EMBL" id="ODV97327.1"/>
    </source>
</evidence>
<dbReference type="Gene3D" id="3.40.50.1820">
    <property type="entry name" value="alpha/beta hydrolase"/>
    <property type="match status" value="1"/>
</dbReference>
<feature type="domain" description="Serine hydrolase" evidence="2">
    <location>
        <begin position="4"/>
        <end position="218"/>
    </location>
</feature>
<dbReference type="PANTHER" id="PTHR48070">
    <property type="entry name" value="ESTERASE OVCA2"/>
    <property type="match status" value="1"/>
</dbReference>
<protein>
    <recommendedName>
        <fullName evidence="2">Serine hydrolase domain-containing protein</fullName>
    </recommendedName>
</protein>
<dbReference type="SUPFAM" id="SSF53474">
    <property type="entry name" value="alpha/beta-Hydrolases"/>
    <property type="match status" value="1"/>
</dbReference>
<evidence type="ECO:0000259" key="2">
    <source>
        <dbReference type="Pfam" id="PF03959"/>
    </source>
</evidence>
<gene>
    <name evidence="3" type="ORF">PACTADRAFT_49059</name>
</gene>
<dbReference type="GO" id="GO:0005634">
    <property type="term" value="C:nucleus"/>
    <property type="evidence" value="ECO:0007669"/>
    <property type="project" value="TreeGrafter"/>
</dbReference>
<accession>A0A1E4U014</accession>
<dbReference type="EMBL" id="KV454012">
    <property type="protein sequence ID" value="ODV97327.1"/>
    <property type="molecule type" value="Genomic_DNA"/>
</dbReference>
<dbReference type="OrthoDB" id="2094269at2759"/>
<dbReference type="PANTHER" id="PTHR48070:SF9">
    <property type="entry name" value="FAMILY OF SERINE HYDROLASES 1"/>
    <property type="match status" value="1"/>
</dbReference>
<name>A0A1E4U014_PACTA</name>
<dbReference type="GO" id="GO:0016787">
    <property type="term" value="F:hydrolase activity"/>
    <property type="evidence" value="ECO:0007669"/>
    <property type="project" value="UniProtKB-KW"/>
</dbReference>
<proteinExistence type="predicted"/>
<dbReference type="Pfam" id="PF03959">
    <property type="entry name" value="FSH1"/>
    <property type="match status" value="1"/>
</dbReference>
<dbReference type="InterPro" id="IPR050593">
    <property type="entry name" value="LovG"/>
</dbReference>